<dbReference type="InterPro" id="IPR027417">
    <property type="entry name" value="P-loop_NTPase"/>
</dbReference>
<protein>
    <recommendedName>
        <fullName evidence="3">G domain-containing protein</fullName>
    </recommendedName>
</protein>
<organism evidence="1 2">
    <name type="scientific">Niveomyces insectorum RCEF 264</name>
    <dbReference type="NCBI Taxonomy" id="1081102"/>
    <lineage>
        <taxon>Eukaryota</taxon>
        <taxon>Fungi</taxon>
        <taxon>Dikarya</taxon>
        <taxon>Ascomycota</taxon>
        <taxon>Pezizomycotina</taxon>
        <taxon>Sordariomycetes</taxon>
        <taxon>Hypocreomycetidae</taxon>
        <taxon>Hypocreales</taxon>
        <taxon>Cordycipitaceae</taxon>
        <taxon>Niveomyces</taxon>
    </lineage>
</organism>
<keyword evidence="2" id="KW-1185">Reference proteome</keyword>
<evidence type="ECO:0000313" key="1">
    <source>
        <dbReference type="EMBL" id="OAA58124.1"/>
    </source>
</evidence>
<dbReference type="Proteomes" id="UP000076874">
    <property type="component" value="Unassembled WGS sequence"/>
</dbReference>
<evidence type="ECO:0008006" key="3">
    <source>
        <dbReference type="Google" id="ProtNLM"/>
    </source>
</evidence>
<evidence type="ECO:0000313" key="2">
    <source>
        <dbReference type="Proteomes" id="UP000076874"/>
    </source>
</evidence>
<reference evidence="1 2" key="1">
    <citation type="journal article" date="2016" name="Genome Biol. Evol.">
        <title>Divergent and convergent evolution of fungal pathogenicity.</title>
        <authorList>
            <person name="Shang Y."/>
            <person name="Xiao G."/>
            <person name="Zheng P."/>
            <person name="Cen K."/>
            <person name="Zhan S."/>
            <person name="Wang C."/>
        </authorList>
    </citation>
    <scope>NUCLEOTIDE SEQUENCE [LARGE SCALE GENOMIC DNA]</scope>
    <source>
        <strain evidence="1 2">RCEF 264</strain>
    </source>
</reference>
<dbReference type="OrthoDB" id="8954335at2759"/>
<name>A0A167QZD6_9HYPO</name>
<dbReference type="Gene3D" id="3.40.50.300">
    <property type="entry name" value="P-loop containing nucleotide triphosphate hydrolases"/>
    <property type="match status" value="1"/>
</dbReference>
<comment type="caution">
    <text evidence="1">The sequence shown here is derived from an EMBL/GenBank/DDBJ whole genome shotgun (WGS) entry which is preliminary data.</text>
</comment>
<accession>A0A167QZD6</accession>
<gene>
    <name evidence="1" type="ORF">SPI_07009</name>
</gene>
<dbReference type="AlphaFoldDB" id="A0A167QZD6"/>
<dbReference type="EMBL" id="AZHD01000013">
    <property type="protein sequence ID" value="OAA58124.1"/>
    <property type="molecule type" value="Genomic_DNA"/>
</dbReference>
<sequence length="67" mass="7438">MFLVDTPGVDDSSRTGTEILRQLAAWLTATYASNIRLSGIVYLHGINGPRMHESAKRNIGLLNVLRR</sequence>
<dbReference type="STRING" id="1081102.A0A167QZD6"/>
<proteinExistence type="predicted"/>